<dbReference type="Proteomes" id="UP000320679">
    <property type="component" value="Unassembled WGS sequence"/>
</dbReference>
<organism evidence="3 4">
    <name type="scientific">Aerophobetes bacterium</name>
    <dbReference type="NCBI Taxonomy" id="2030807"/>
    <lineage>
        <taxon>Bacteria</taxon>
        <taxon>Candidatus Aerophobota</taxon>
    </lineage>
</organism>
<feature type="chain" id="PRO_5022112492" evidence="2">
    <location>
        <begin position="24"/>
        <end position="291"/>
    </location>
</feature>
<comment type="caution">
    <text evidence="3">The sequence shown here is derived from an EMBL/GenBank/DDBJ whole genome shotgun (WGS) entry which is preliminary data.</text>
</comment>
<proteinExistence type="inferred from homology"/>
<keyword evidence="2" id="KW-0732">Signal</keyword>
<dbReference type="NCBIfam" id="NF033709">
    <property type="entry name" value="PorV_fam"/>
    <property type="match status" value="1"/>
</dbReference>
<protein>
    <submittedName>
        <fullName evidence="3">PorV/PorQ family protein</fullName>
    </submittedName>
</protein>
<dbReference type="InterPro" id="IPR005362">
    <property type="entry name" value="UPF0164"/>
</dbReference>
<evidence type="ECO:0000313" key="4">
    <source>
        <dbReference type="Proteomes" id="UP000320679"/>
    </source>
</evidence>
<comment type="similarity">
    <text evidence="1">Belongs to the UPF0164 family.</text>
</comment>
<evidence type="ECO:0000256" key="2">
    <source>
        <dbReference type="SAM" id="SignalP"/>
    </source>
</evidence>
<dbReference type="EMBL" id="SOJK01000136">
    <property type="protein sequence ID" value="TET46264.1"/>
    <property type="molecule type" value="Genomic_DNA"/>
</dbReference>
<reference evidence="3 4" key="1">
    <citation type="submission" date="2019-03" db="EMBL/GenBank/DDBJ databases">
        <title>Metabolic potential of uncultured bacteria and archaea associated with petroleum seepage in deep-sea sediments.</title>
        <authorList>
            <person name="Dong X."/>
            <person name="Hubert C."/>
        </authorList>
    </citation>
    <scope>NUCLEOTIDE SEQUENCE [LARGE SCALE GENOMIC DNA]</scope>
    <source>
        <strain evidence="3">E29_bin78</strain>
    </source>
</reference>
<evidence type="ECO:0000313" key="3">
    <source>
        <dbReference type="EMBL" id="TET46264.1"/>
    </source>
</evidence>
<gene>
    <name evidence="3" type="ORF">E3J59_03195</name>
</gene>
<name>A0A523UUR3_UNCAE</name>
<evidence type="ECO:0000256" key="1">
    <source>
        <dbReference type="ARBA" id="ARBA00005846"/>
    </source>
</evidence>
<dbReference type="Pfam" id="PF03687">
    <property type="entry name" value="UPF0164"/>
    <property type="match status" value="1"/>
</dbReference>
<dbReference type="Gene3D" id="2.40.160.60">
    <property type="entry name" value="Outer membrane protein transport protein (OMPP1/FadL/TodX)"/>
    <property type="match status" value="1"/>
</dbReference>
<accession>A0A523UUR3</accession>
<dbReference type="AlphaFoldDB" id="A0A523UUR3"/>
<sequence length="291" mass="30005">MRKILICGGTATMFLGLVGAVYAGGPGTTAANFLKIGVGARTAAMGEAFTAVADDSTSLYWNPAGLARLEKGELSAMYNMWFEGIGQGYVSLGFPLLGGTIGMGANYLTMGDLEGRDEVGNPTGTFQASDIHLCAGFAGRLGRLLLGLSGGMVRSSIADDTQSAFLGTLGGLVEISEGFSVGVAAQNLGTKLGEDSLPLILKAGLALKLGFLNLAADIGKPSDGDLYYCAGVERWIGEVLALRAGYKTNQDIGPGYTAGLGLKMGRFGLDYAYVPYGDLGITHRISVGVGF</sequence>
<feature type="signal peptide" evidence="2">
    <location>
        <begin position="1"/>
        <end position="23"/>
    </location>
</feature>